<sequence length="220" mass="23790">MPSHHHLDAPLRGILPHPTPCPRLSPSHPRSSDSSSSSSPSFRSPLPPWLLFSSGAAVSKIHPDLTASSPGWKVPPPSPPNLIVRLPIALVSVAVHPLLSLSSATRRKAATPDVSRVLQFIPELACTGSEGRSRRSNELEGVDGIIHLDTDELRQLLLDVPEKVVIVIFPNYESSIERDDIKDHFSVAIIQGLRESGIYSSIITSDPSTFIKGQVPGIHL</sequence>
<feature type="region of interest" description="Disordered" evidence="1">
    <location>
        <begin position="1"/>
        <end position="44"/>
    </location>
</feature>
<proteinExistence type="predicted"/>
<feature type="compositionally biased region" description="Low complexity" evidence="1">
    <location>
        <begin position="24"/>
        <end position="44"/>
    </location>
</feature>
<evidence type="ECO:0000313" key="3">
    <source>
        <dbReference type="Proteomes" id="UP001345219"/>
    </source>
</evidence>
<dbReference type="AlphaFoldDB" id="A0AAN7JB87"/>
<reference evidence="2 3" key="1">
    <citation type="journal article" date="2023" name="Hortic Res">
        <title>Pangenome of water caltrop reveals structural variations and asymmetric subgenome divergence after allopolyploidization.</title>
        <authorList>
            <person name="Zhang X."/>
            <person name="Chen Y."/>
            <person name="Wang L."/>
            <person name="Yuan Y."/>
            <person name="Fang M."/>
            <person name="Shi L."/>
            <person name="Lu R."/>
            <person name="Comes H.P."/>
            <person name="Ma Y."/>
            <person name="Chen Y."/>
            <person name="Huang G."/>
            <person name="Zhou Y."/>
            <person name="Zheng Z."/>
            <person name="Qiu Y."/>
        </authorList>
    </citation>
    <scope>NUCLEOTIDE SEQUENCE [LARGE SCALE GENOMIC DNA]</scope>
    <source>
        <tissue evidence="2">Roots</tissue>
    </source>
</reference>
<evidence type="ECO:0000256" key="1">
    <source>
        <dbReference type="SAM" id="MobiDB-lite"/>
    </source>
</evidence>
<dbReference type="GO" id="GO:0009737">
    <property type="term" value="P:response to abscisic acid"/>
    <property type="evidence" value="ECO:0007669"/>
    <property type="project" value="InterPro"/>
</dbReference>
<dbReference type="GO" id="GO:0030244">
    <property type="term" value="P:cellulose biosynthetic process"/>
    <property type="evidence" value="ECO:0007669"/>
    <property type="project" value="InterPro"/>
</dbReference>
<dbReference type="Proteomes" id="UP001345219">
    <property type="component" value="Chromosome 9"/>
</dbReference>
<dbReference type="PANTHER" id="PTHR46701:SF7">
    <property type="entry name" value="GLYCOSYLTRANSFERASE-LIKE KOBITO 1"/>
    <property type="match status" value="1"/>
</dbReference>
<organism evidence="2 3">
    <name type="scientific">Trapa incisa</name>
    <dbReference type="NCBI Taxonomy" id="236973"/>
    <lineage>
        <taxon>Eukaryota</taxon>
        <taxon>Viridiplantae</taxon>
        <taxon>Streptophyta</taxon>
        <taxon>Embryophyta</taxon>
        <taxon>Tracheophyta</taxon>
        <taxon>Spermatophyta</taxon>
        <taxon>Magnoliopsida</taxon>
        <taxon>eudicotyledons</taxon>
        <taxon>Gunneridae</taxon>
        <taxon>Pentapetalae</taxon>
        <taxon>rosids</taxon>
        <taxon>malvids</taxon>
        <taxon>Myrtales</taxon>
        <taxon>Lythraceae</taxon>
        <taxon>Trapa</taxon>
    </lineage>
</organism>
<protein>
    <submittedName>
        <fullName evidence="2">Uncharacterized protein</fullName>
    </submittedName>
</protein>
<dbReference type="InterPro" id="IPR044224">
    <property type="entry name" value="KOBITO1-like"/>
</dbReference>
<gene>
    <name evidence="2" type="ORF">SAY87_011053</name>
</gene>
<name>A0AAN7JB87_9MYRT</name>
<dbReference type="PANTHER" id="PTHR46701">
    <property type="entry name" value="GLYCOSYLTRANSFERASE-LIKE KOBITO 1"/>
    <property type="match status" value="1"/>
</dbReference>
<keyword evidence="3" id="KW-1185">Reference proteome</keyword>
<evidence type="ECO:0000313" key="2">
    <source>
        <dbReference type="EMBL" id="KAK4744741.1"/>
    </source>
</evidence>
<comment type="caution">
    <text evidence="2">The sequence shown here is derived from an EMBL/GenBank/DDBJ whole genome shotgun (WGS) entry which is preliminary data.</text>
</comment>
<accession>A0AAN7JB87</accession>
<dbReference type="EMBL" id="JAXIOK010000022">
    <property type="protein sequence ID" value="KAK4744741.1"/>
    <property type="molecule type" value="Genomic_DNA"/>
</dbReference>